<protein>
    <recommendedName>
        <fullName evidence="3">Fusicoccadiene synthase</fullName>
    </recommendedName>
</protein>
<name>A0ABR1RHD8_9PEZI</name>
<comment type="caution">
    <text evidence="1">The sequence shown here is derived from an EMBL/GenBank/DDBJ whole genome shotgun (WGS) entry which is preliminary data.</text>
</comment>
<dbReference type="InterPro" id="IPR008949">
    <property type="entry name" value="Isoprenoid_synthase_dom_sf"/>
</dbReference>
<dbReference type="Proteomes" id="UP001396898">
    <property type="component" value="Unassembled WGS sequence"/>
</dbReference>
<sequence length="325" mass="37301">MDFRYSKVIDPNSYRTDGLAEGISLRQHDDLDSKEIKGALRAQNDWGKLVNPMHGYDGGLGDRFSFIRVTVPECLPERLEIVSYANEFAFLYDDAMEQIDLQRPLEVSVADPFLGTFDSRDLLDLAPEPTARPEKRLQAQIFAEMRKLDPIRAETTMKAWGRFVQLASETRARPFNTMEEYVPSRVIDAGELIWFGTLTFGMALTVPERDIEACMELARPGYAALGLTNDLYSWDKEREAARSMGQSYVFNAVWVIMKEHGVSEEEAKRMCSGEIQKYVRQFRQVRQVAAHTRLSKDTKTYLEAVMYSISGNLVWSIYCPRYRNI</sequence>
<dbReference type="EMBL" id="JAQQWI010000015">
    <property type="protein sequence ID" value="KAK8012291.1"/>
    <property type="molecule type" value="Genomic_DNA"/>
</dbReference>
<keyword evidence="2" id="KW-1185">Reference proteome</keyword>
<evidence type="ECO:0000313" key="2">
    <source>
        <dbReference type="Proteomes" id="UP001396898"/>
    </source>
</evidence>
<dbReference type="SUPFAM" id="SSF48576">
    <property type="entry name" value="Terpenoid synthases"/>
    <property type="match status" value="1"/>
</dbReference>
<organism evidence="1 2">
    <name type="scientific">Apiospora marii</name>
    <dbReference type="NCBI Taxonomy" id="335849"/>
    <lineage>
        <taxon>Eukaryota</taxon>
        <taxon>Fungi</taxon>
        <taxon>Dikarya</taxon>
        <taxon>Ascomycota</taxon>
        <taxon>Pezizomycotina</taxon>
        <taxon>Sordariomycetes</taxon>
        <taxon>Xylariomycetidae</taxon>
        <taxon>Amphisphaeriales</taxon>
        <taxon>Apiosporaceae</taxon>
        <taxon>Apiospora</taxon>
    </lineage>
</organism>
<reference evidence="1 2" key="1">
    <citation type="submission" date="2023-01" db="EMBL/GenBank/DDBJ databases">
        <title>Analysis of 21 Apiospora genomes using comparative genomics revels a genus with tremendous synthesis potential of carbohydrate active enzymes and secondary metabolites.</title>
        <authorList>
            <person name="Sorensen T."/>
        </authorList>
    </citation>
    <scope>NUCLEOTIDE SEQUENCE [LARGE SCALE GENOMIC DNA]</scope>
    <source>
        <strain evidence="1 2">CBS 20057</strain>
    </source>
</reference>
<evidence type="ECO:0000313" key="1">
    <source>
        <dbReference type="EMBL" id="KAK8012291.1"/>
    </source>
</evidence>
<evidence type="ECO:0008006" key="3">
    <source>
        <dbReference type="Google" id="ProtNLM"/>
    </source>
</evidence>
<accession>A0ABR1RHD8</accession>
<dbReference type="Pfam" id="PF19086">
    <property type="entry name" value="Terpene_syn_C_2"/>
    <property type="match status" value="1"/>
</dbReference>
<gene>
    <name evidence="1" type="ORF">PG991_009666</name>
</gene>
<dbReference type="Gene3D" id="1.10.600.10">
    <property type="entry name" value="Farnesyl Diphosphate Synthase"/>
    <property type="match status" value="1"/>
</dbReference>
<proteinExistence type="predicted"/>